<feature type="region of interest" description="Disordered" evidence="1">
    <location>
        <begin position="149"/>
        <end position="172"/>
    </location>
</feature>
<proteinExistence type="predicted"/>
<feature type="region of interest" description="Disordered" evidence="1">
    <location>
        <begin position="1"/>
        <end position="23"/>
    </location>
</feature>
<comment type="caution">
    <text evidence="2">The sequence shown here is derived from an EMBL/GenBank/DDBJ whole genome shotgun (WGS) entry which is preliminary data.</text>
</comment>
<feature type="region of interest" description="Disordered" evidence="1">
    <location>
        <begin position="350"/>
        <end position="379"/>
    </location>
</feature>
<feature type="compositionally biased region" description="Basic residues" evidence="1">
    <location>
        <begin position="9"/>
        <end position="23"/>
    </location>
</feature>
<organism evidence="2 3">
    <name type="scientific">Rhodofomes roseus</name>
    <dbReference type="NCBI Taxonomy" id="34475"/>
    <lineage>
        <taxon>Eukaryota</taxon>
        <taxon>Fungi</taxon>
        <taxon>Dikarya</taxon>
        <taxon>Basidiomycota</taxon>
        <taxon>Agaricomycotina</taxon>
        <taxon>Agaricomycetes</taxon>
        <taxon>Polyporales</taxon>
        <taxon>Rhodofomes</taxon>
    </lineage>
</organism>
<feature type="compositionally biased region" description="Low complexity" evidence="1">
    <location>
        <begin position="356"/>
        <end position="367"/>
    </location>
</feature>
<sequence>MTSLQRSIAHVHRRSAAGARRRTACQMRPLSAPALAHEGHAFSELSLLLTPALAQTGSAQKPSLHASLARRNADPLHLRSTPHTVPPVAFSSSSPNQAPEDDYEPEHNGDGEISDQEWEIRTGRAVYILQQTLPDFFHTGLVTSLEAPPARARTPDADPHCEGRAARPDGEGESIYSRHIRLAYTPPHPLPPPLPRTLTIEGSALYLASSAFVRHTLNALYTDLTVRTTRVRVLGPRSSPGSPDQDGPPRAPHKQRSSREKSLFLGLSVSGIARVSGQRGGWDVCVPLPLPLLPPPSTPTADQGRRNSTYTFSPRTGLIYLHHIDSIEPAPTQAVFDALRAALAKLGLAPGGGEQAPGAPGAARAQPVPVPVHVRARSS</sequence>
<protein>
    <submittedName>
        <fullName evidence="2">Uncharacterized protein</fullName>
    </submittedName>
</protein>
<dbReference type="EMBL" id="JADCUA010000044">
    <property type="protein sequence ID" value="KAH9829039.1"/>
    <property type="molecule type" value="Genomic_DNA"/>
</dbReference>
<dbReference type="GeneID" id="72008928"/>
<feature type="compositionally biased region" description="Basic and acidic residues" evidence="1">
    <location>
        <begin position="153"/>
        <end position="170"/>
    </location>
</feature>
<gene>
    <name evidence="2" type="ORF">C8Q71DRAFT_863591</name>
</gene>
<feature type="compositionally biased region" description="Low complexity" evidence="1">
    <location>
        <begin position="231"/>
        <end position="245"/>
    </location>
</feature>
<evidence type="ECO:0000256" key="1">
    <source>
        <dbReference type="SAM" id="MobiDB-lite"/>
    </source>
</evidence>
<evidence type="ECO:0000313" key="3">
    <source>
        <dbReference type="Proteomes" id="UP000814176"/>
    </source>
</evidence>
<dbReference type="RefSeq" id="XP_047772571.1">
    <property type="nucleotide sequence ID" value="XM_047928196.1"/>
</dbReference>
<dbReference type="Proteomes" id="UP000814176">
    <property type="component" value="Unassembled WGS sequence"/>
</dbReference>
<reference evidence="2 3" key="1">
    <citation type="journal article" date="2021" name="Environ. Microbiol.">
        <title>Gene family expansions and transcriptome signatures uncover fungal adaptations to wood decay.</title>
        <authorList>
            <person name="Hage H."/>
            <person name="Miyauchi S."/>
            <person name="Viragh M."/>
            <person name="Drula E."/>
            <person name="Min B."/>
            <person name="Chaduli D."/>
            <person name="Navarro D."/>
            <person name="Favel A."/>
            <person name="Norest M."/>
            <person name="Lesage-Meessen L."/>
            <person name="Balint B."/>
            <person name="Merenyi Z."/>
            <person name="de Eugenio L."/>
            <person name="Morin E."/>
            <person name="Martinez A.T."/>
            <person name="Baldrian P."/>
            <person name="Stursova M."/>
            <person name="Martinez M.J."/>
            <person name="Novotny C."/>
            <person name="Magnuson J.K."/>
            <person name="Spatafora J.W."/>
            <person name="Maurice S."/>
            <person name="Pangilinan J."/>
            <person name="Andreopoulos W."/>
            <person name="LaButti K."/>
            <person name="Hundley H."/>
            <person name="Na H."/>
            <person name="Kuo A."/>
            <person name="Barry K."/>
            <person name="Lipzen A."/>
            <person name="Henrissat B."/>
            <person name="Riley R."/>
            <person name="Ahrendt S."/>
            <person name="Nagy L.G."/>
            <person name="Grigoriev I.V."/>
            <person name="Martin F."/>
            <person name="Rosso M.N."/>
        </authorList>
    </citation>
    <scope>NUCLEOTIDE SEQUENCE [LARGE SCALE GENOMIC DNA]</scope>
    <source>
        <strain evidence="2 3">CIRM-BRFM 1785</strain>
    </source>
</reference>
<name>A0ABQ8JXV3_9APHY</name>
<accession>A0ABQ8JXV3</accession>
<evidence type="ECO:0000313" key="2">
    <source>
        <dbReference type="EMBL" id="KAH9829039.1"/>
    </source>
</evidence>
<feature type="region of interest" description="Disordered" evidence="1">
    <location>
        <begin position="231"/>
        <end position="260"/>
    </location>
</feature>
<keyword evidence="3" id="KW-1185">Reference proteome</keyword>
<feature type="region of interest" description="Disordered" evidence="1">
    <location>
        <begin position="77"/>
        <end position="115"/>
    </location>
</feature>